<gene>
    <name evidence="2" type="ORF">EYW49_14355</name>
</gene>
<organism evidence="2 3">
    <name type="scientific">Siculibacillus lacustris</name>
    <dbReference type="NCBI Taxonomy" id="1549641"/>
    <lineage>
        <taxon>Bacteria</taxon>
        <taxon>Pseudomonadati</taxon>
        <taxon>Pseudomonadota</taxon>
        <taxon>Alphaproteobacteria</taxon>
        <taxon>Hyphomicrobiales</taxon>
        <taxon>Ancalomicrobiaceae</taxon>
        <taxon>Siculibacillus</taxon>
    </lineage>
</organism>
<feature type="region of interest" description="Disordered" evidence="1">
    <location>
        <begin position="1"/>
        <end position="21"/>
    </location>
</feature>
<dbReference type="EMBL" id="SJFN01000021">
    <property type="protein sequence ID" value="TBW36284.1"/>
    <property type="molecule type" value="Genomic_DNA"/>
</dbReference>
<evidence type="ECO:0000313" key="2">
    <source>
        <dbReference type="EMBL" id="TBW36284.1"/>
    </source>
</evidence>
<dbReference type="Proteomes" id="UP000292781">
    <property type="component" value="Unassembled WGS sequence"/>
</dbReference>
<evidence type="ECO:0000256" key="1">
    <source>
        <dbReference type="SAM" id="MobiDB-lite"/>
    </source>
</evidence>
<accession>A0A4Q9VNI7</accession>
<proteinExistence type="predicted"/>
<name>A0A4Q9VNI7_9HYPH</name>
<evidence type="ECO:0000313" key="3">
    <source>
        <dbReference type="Proteomes" id="UP000292781"/>
    </source>
</evidence>
<dbReference type="RefSeq" id="WP_131310280.1">
    <property type="nucleotide sequence ID" value="NZ_SJFN01000021.1"/>
</dbReference>
<protein>
    <submittedName>
        <fullName evidence="2">DUF2794 domain-containing protein</fullName>
    </submittedName>
</protein>
<dbReference type="OrthoDB" id="7159482at2"/>
<dbReference type="InterPro" id="IPR021252">
    <property type="entry name" value="DUF2794"/>
</dbReference>
<comment type="caution">
    <text evidence="2">The sequence shown here is derived from an EMBL/GenBank/DDBJ whole genome shotgun (WGS) entry which is preliminary data.</text>
</comment>
<dbReference type="AlphaFoldDB" id="A0A4Q9VNI7"/>
<dbReference type="Pfam" id="PF10984">
    <property type="entry name" value="DUF2794"/>
    <property type="match status" value="1"/>
</dbReference>
<sequence>MSEAGGGEAAGADSPGSTVVGFRARPATRDVTFDRRELFEILAVYGRMVAAGEWRDYAIDHLPDRAVFSVFRHARETARFRIEKDPKLAARQGAYRVVDQGGRIVKRGADLKRVLAVLETVPKLVDC</sequence>
<keyword evidence="3" id="KW-1185">Reference proteome</keyword>
<reference evidence="2 3" key="1">
    <citation type="submission" date="2019-02" db="EMBL/GenBank/DDBJ databases">
        <title>Siculibacillus lacustris gen. nov., sp. nov., a new rosette-forming bacterium isolated from a freshwater crater lake (Lake St. Ana, Romania).</title>
        <authorList>
            <person name="Felfoldi T."/>
            <person name="Marton Z."/>
            <person name="Szabo A."/>
            <person name="Mentes A."/>
            <person name="Boka K."/>
            <person name="Marialigeti K."/>
            <person name="Mathe I."/>
            <person name="Koncz M."/>
            <person name="Schumann P."/>
            <person name="Toth E."/>
        </authorList>
    </citation>
    <scope>NUCLEOTIDE SEQUENCE [LARGE SCALE GENOMIC DNA]</scope>
    <source>
        <strain evidence="2 3">SA-279</strain>
    </source>
</reference>